<sequence length="340" mass="36656">MADHAALAEPVAEAVVDQAVDWYVRLAAGTPSAREQADFESWRSASPEHDLAWQRLRAMGSMMQGGSAALDPALARGTLNRASALARRRGALKLLLLAAGSGSLLTLGVREHDMLRTQLAVLTADLRTGTGELRSLMLPDGTRLQLNTATAVNVVFGADTRRIELLEGEIMLTTGTDRAGRPFVVATREGELMPIGTRYGVWRGPSAGSDYGSTGLAVLEGEVQVHHRLSKATQRLRAGQQTRFDATGSGAVQALNEARMSWAAGRLTATGMRLADFAAELARYRSGWVRCDPEVADLRITGVWPLDGVHATDPILASLERHLPVRVLRSTRYWVTLTAA</sequence>
<dbReference type="EMBL" id="VLTJ01000039">
    <property type="protein sequence ID" value="TSH90226.1"/>
    <property type="molecule type" value="Genomic_DNA"/>
</dbReference>
<evidence type="ECO:0000313" key="4">
    <source>
        <dbReference type="Proteomes" id="UP000318405"/>
    </source>
</evidence>
<dbReference type="PANTHER" id="PTHR30273:SF2">
    <property type="entry name" value="PROTEIN FECR"/>
    <property type="match status" value="1"/>
</dbReference>
<dbReference type="AlphaFoldDB" id="A0A556ABE4"/>
<dbReference type="InterPro" id="IPR012373">
    <property type="entry name" value="Ferrdict_sens_TM"/>
</dbReference>
<reference evidence="3 4" key="1">
    <citation type="submission" date="2019-07" db="EMBL/GenBank/DDBJ databases">
        <title>Qingshengfaniella alkalisoli gen. nov., sp. nov., isolated from saline soil.</title>
        <authorList>
            <person name="Xu L."/>
            <person name="Huang X.-X."/>
            <person name="Sun J.-Q."/>
        </authorList>
    </citation>
    <scope>NUCLEOTIDE SEQUENCE [LARGE SCALE GENOMIC DNA]</scope>
    <source>
        <strain evidence="3 4">DSM 27279</strain>
    </source>
</reference>
<comment type="caution">
    <text evidence="3">The sequence shown here is derived from an EMBL/GenBank/DDBJ whole genome shotgun (WGS) entry which is preliminary data.</text>
</comment>
<dbReference type="GO" id="GO:0016989">
    <property type="term" value="F:sigma factor antagonist activity"/>
    <property type="evidence" value="ECO:0007669"/>
    <property type="project" value="TreeGrafter"/>
</dbReference>
<proteinExistence type="predicted"/>
<evidence type="ECO:0000259" key="1">
    <source>
        <dbReference type="Pfam" id="PF04773"/>
    </source>
</evidence>
<feature type="domain" description="FecR N-terminal" evidence="2">
    <location>
        <begin position="17"/>
        <end position="58"/>
    </location>
</feature>
<dbReference type="RefSeq" id="WP_143950141.1">
    <property type="nucleotide sequence ID" value="NZ_BAABMB010000003.1"/>
</dbReference>
<keyword evidence="4" id="KW-1185">Reference proteome</keyword>
<dbReference type="Pfam" id="PF16220">
    <property type="entry name" value="DUF4880"/>
    <property type="match status" value="1"/>
</dbReference>
<feature type="domain" description="FecR protein" evidence="1">
    <location>
        <begin position="125"/>
        <end position="224"/>
    </location>
</feature>
<dbReference type="PIRSF" id="PIRSF018266">
    <property type="entry name" value="FecR"/>
    <property type="match status" value="1"/>
</dbReference>
<evidence type="ECO:0000313" key="3">
    <source>
        <dbReference type="EMBL" id="TSH90226.1"/>
    </source>
</evidence>
<dbReference type="Pfam" id="PF04773">
    <property type="entry name" value="FecR"/>
    <property type="match status" value="1"/>
</dbReference>
<accession>A0A556ABE4</accession>
<protein>
    <submittedName>
        <fullName evidence="3">DUF4880 domain-containing protein</fullName>
    </submittedName>
</protein>
<organism evidence="3 4">
    <name type="scientific">Verticiella sediminum</name>
    <dbReference type="NCBI Taxonomy" id="1247510"/>
    <lineage>
        <taxon>Bacteria</taxon>
        <taxon>Pseudomonadati</taxon>
        <taxon>Pseudomonadota</taxon>
        <taxon>Betaproteobacteria</taxon>
        <taxon>Burkholderiales</taxon>
        <taxon>Alcaligenaceae</taxon>
        <taxon>Verticiella</taxon>
    </lineage>
</organism>
<dbReference type="InterPro" id="IPR032623">
    <property type="entry name" value="FecR_N"/>
</dbReference>
<dbReference type="InterPro" id="IPR006860">
    <property type="entry name" value="FecR"/>
</dbReference>
<name>A0A556ABE4_9BURK</name>
<dbReference type="Gene3D" id="2.60.120.1440">
    <property type="match status" value="1"/>
</dbReference>
<gene>
    <name evidence="3" type="ORF">FOZ76_20535</name>
</gene>
<evidence type="ECO:0000259" key="2">
    <source>
        <dbReference type="Pfam" id="PF16220"/>
    </source>
</evidence>
<dbReference type="PANTHER" id="PTHR30273">
    <property type="entry name" value="PERIPLASMIC SIGNAL SENSOR AND SIGMA FACTOR ACTIVATOR FECR-RELATED"/>
    <property type="match status" value="1"/>
</dbReference>
<dbReference type="Proteomes" id="UP000318405">
    <property type="component" value="Unassembled WGS sequence"/>
</dbReference>
<dbReference type="OrthoDB" id="1100567at2"/>